<name>A0A183EZ98_9BILA</name>
<proteinExistence type="predicted"/>
<dbReference type="OrthoDB" id="2020831at2759"/>
<dbReference type="EMBL" id="UYRT01109788">
    <property type="protein sequence ID" value="VDN45345.1"/>
    <property type="molecule type" value="Genomic_DNA"/>
</dbReference>
<keyword evidence="3" id="KW-1185">Reference proteome</keyword>
<dbReference type="Proteomes" id="UP000271098">
    <property type="component" value="Unassembled WGS sequence"/>
</dbReference>
<feature type="domain" description="TAR DNA-binding protein 43 N-terminal" evidence="1">
    <location>
        <begin position="21"/>
        <end position="84"/>
    </location>
</feature>
<dbReference type="AlphaFoldDB" id="A0A183EZ98"/>
<reference evidence="2 3" key="2">
    <citation type="submission" date="2018-11" db="EMBL/GenBank/DDBJ databases">
        <authorList>
            <consortium name="Pathogen Informatics"/>
        </authorList>
    </citation>
    <scope>NUCLEOTIDE SEQUENCE [LARGE SCALE GENOMIC DNA]</scope>
</reference>
<evidence type="ECO:0000313" key="3">
    <source>
        <dbReference type="Proteomes" id="UP000271098"/>
    </source>
</evidence>
<gene>
    <name evidence="2" type="ORF">GPUH_LOCUS26287</name>
</gene>
<reference evidence="4" key="1">
    <citation type="submission" date="2016-06" db="UniProtKB">
        <authorList>
            <consortium name="WormBaseParasite"/>
        </authorList>
    </citation>
    <scope>IDENTIFICATION</scope>
</reference>
<accession>A0A183EZ98</accession>
<evidence type="ECO:0000259" key="1">
    <source>
        <dbReference type="Pfam" id="PF18694"/>
    </source>
</evidence>
<evidence type="ECO:0000313" key="4">
    <source>
        <dbReference type="WBParaSite" id="GPUH_0002631901-mRNA-1"/>
    </source>
</evidence>
<protein>
    <submittedName>
        <fullName evidence="4">TDP43_N domain-containing protein</fullName>
    </submittedName>
</protein>
<organism evidence="4">
    <name type="scientific">Gongylonema pulchrum</name>
    <dbReference type="NCBI Taxonomy" id="637853"/>
    <lineage>
        <taxon>Eukaryota</taxon>
        <taxon>Metazoa</taxon>
        <taxon>Ecdysozoa</taxon>
        <taxon>Nematoda</taxon>
        <taxon>Chromadorea</taxon>
        <taxon>Rhabditida</taxon>
        <taxon>Spirurina</taxon>
        <taxon>Spiruromorpha</taxon>
        <taxon>Spiruroidea</taxon>
        <taxon>Gongylonematidae</taxon>
        <taxon>Gongylonema</taxon>
    </lineage>
</organism>
<dbReference type="CDD" id="cd19609">
    <property type="entry name" value="NTD_TDP-43"/>
    <property type="match status" value="1"/>
</dbReference>
<dbReference type="Pfam" id="PF18694">
    <property type="entry name" value="TDP-43_N"/>
    <property type="match status" value="1"/>
</dbReference>
<dbReference type="WBParaSite" id="GPUH_0002631901-mRNA-1">
    <property type="protein sequence ID" value="GPUH_0002631901-mRNA-1"/>
    <property type="gene ID" value="GPUH_0002631901"/>
</dbReference>
<dbReference type="InterPro" id="IPR041105">
    <property type="entry name" value="TDP-43_N"/>
</dbReference>
<evidence type="ECO:0000313" key="2">
    <source>
        <dbReference type="EMBL" id="VDN45345.1"/>
    </source>
</evidence>
<sequence>MMLTPLVWKDNVGGWTRLELEPVEVPLEQDGSVLLSAVQSVIPGAHGLYYKDGHSKRALKYDGSTGRISKGAPGWDTKPIYVVL</sequence>